<dbReference type="PANTHER" id="PTHR10543:SF142">
    <property type="entry name" value="OS06G0162550 PROTEIN"/>
    <property type="match status" value="1"/>
</dbReference>
<dbReference type="GO" id="GO:0009570">
    <property type="term" value="C:chloroplast stroma"/>
    <property type="evidence" value="ECO:0007669"/>
    <property type="project" value="TreeGrafter"/>
</dbReference>
<dbReference type="GO" id="GO:0010436">
    <property type="term" value="F:carotenoid dioxygenase activity"/>
    <property type="evidence" value="ECO:0007669"/>
    <property type="project" value="TreeGrafter"/>
</dbReference>
<sequence>MAAANMAFQVNCNIERRPYLWNSFDHLKTRLSSVFKPNFIDSQQVPMQFDASKTIKNASVKILDAFVDLVFEFDDQPLLPSQSNFAPVDELKEALLITDIEGKIPDNFPEGVYLRNGSNPLFGGQKSTKSMFGRSSQSWVEGEGMVHALYLNKDSDGSWNVAYNKKHVETETFKLEKQRNKPCFLPATEGDSPAILSAYMLNLVVAENYVPQEIDIGALKTLGNWDVNGAWKRPFTSHPKRDPGTGELVIVGMDAIKPFLELGVISADGKKLVHKVDLKLDRCCIIHEIGITQKYNVILDFPPTIEIKRLFRGGPLIKYGKEDYSRIGIIPRYGESDSIRWFEVETNCTFHVINCFEDDNEVVVWGCRALDAIVPGPGRSLNKFEWFSKRFKPINSIEGDINSSEEDGLLFTRCYEWRLHMKTGEVRERNLTGTEFSMDFPIINGNFTGLKNKYGNIQVVDSIASSTAGMPKYGGLAKLHFEETDTKSSLRKRHSEEQIKVEYHMFEENTFCTGAAFVMKEGSFEEDDGWIITYVHNEDTDISEAYIIDAKKFSSEPVAKITLPCRVPYGFHGAFMPIPKEISAIINL</sequence>
<name>A0A8J4RXD2_9ROSI</name>
<feature type="binding site" evidence="5">
    <location>
        <position position="572"/>
    </location>
    <ligand>
        <name>Fe cation</name>
        <dbReference type="ChEBI" id="CHEBI:24875"/>
        <note>catalytic</note>
    </ligand>
</feature>
<keyword evidence="3" id="KW-0560">Oxidoreductase</keyword>
<proteinExistence type="inferred from homology"/>
<comment type="similarity">
    <text evidence="1">Belongs to the carotenoid oxygenase family.</text>
</comment>
<dbReference type="GO" id="GO:0046872">
    <property type="term" value="F:metal ion binding"/>
    <property type="evidence" value="ECO:0007669"/>
    <property type="project" value="UniProtKB-KW"/>
</dbReference>
<evidence type="ECO:0000256" key="2">
    <source>
        <dbReference type="ARBA" id="ARBA00022723"/>
    </source>
</evidence>
<gene>
    <name evidence="6" type="ORF">CMV_005277</name>
</gene>
<protein>
    <submittedName>
        <fullName evidence="6">Uncharacterized protein</fullName>
    </submittedName>
</protein>
<dbReference type="GO" id="GO:0016121">
    <property type="term" value="P:carotene catabolic process"/>
    <property type="evidence" value="ECO:0007669"/>
    <property type="project" value="TreeGrafter"/>
</dbReference>
<dbReference type="EMBL" id="JRKL02000467">
    <property type="protein sequence ID" value="KAF3971093.1"/>
    <property type="molecule type" value="Genomic_DNA"/>
</dbReference>
<keyword evidence="3" id="KW-0223">Dioxygenase</keyword>
<dbReference type="PANTHER" id="PTHR10543">
    <property type="entry name" value="BETA-CAROTENE DIOXYGENASE"/>
    <property type="match status" value="1"/>
</dbReference>
<organism evidence="6 7">
    <name type="scientific">Castanea mollissima</name>
    <name type="common">Chinese chestnut</name>
    <dbReference type="NCBI Taxonomy" id="60419"/>
    <lineage>
        <taxon>Eukaryota</taxon>
        <taxon>Viridiplantae</taxon>
        <taxon>Streptophyta</taxon>
        <taxon>Embryophyta</taxon>
        <taxon>Tracheophyta</taxon>
        <taxon>Spermatophyta</taxon>
        <taxon>Magnoliopsida</taxon>
        <taxon>eudicotyledons</taxon>
        <taxon>Gunneridae</taxon>
        <taxon>Pentapetalae</taxon>
        <taxon>rosids</taxon>
        <taxon>fabids</taxon>
        <taxon>Fagales</taxon>
        <taxon>Fagaceae</taxon>
        <taxon>Castanea</taxon>
    </lineage>
</organism>
<feature type="binding site" evidence="5">
    <location>
        <position position="238"/>
    </location>
    <ligand>
        <name>Fe cation</name>
        <dbReference type="ChEBI" id="CHEBI:24875"/>
        <note>catalytic</note>
    </ligand>
</feature>
<dbReference type="Proteomes" id="UP000737018">
    <property type="component" value="Unassembled WGS sequence"/>
</dbReference>
<evidence type="ECO:0000256" key="1">
    <source>
        <dbReference type="ARBA" id="ARBA00006787"/>
    </source>
</evidence>
<dbReference type="OrthoDB" id="1069523at2759"/>
<reference evidence="6" key="1">
    <citation type="submission" date="2020-03" db="EMBL/GenBank/DDBJ databases">
        <title>Castanea mollissima Vanexum genome sequencing.</title>
        <authorList>
            <person name="Staton M."/>
        </authorList>
    </citation>
    <scope>NUCLEOTIDE SEQUENCE</scope>
    <source>
        <tissue evidence="6">Leaf</tissue>
    </source>
</reference>
<keyword evidence="4 5" id="KW-0408">Iron</keyword>
<comment type="caution">
    <text evidence="6">The sequence shown here is derived from an EMBL/GenBank/DDBJ whole genome shotgun (WGS) entry which is preliminary data.</text>
</comment>
<dbReference type="InterPro" id="IPR004294">
    <property type="entry name" value="Carotenoid_Oase"/>
</dbReference>
<evidence type="ECO:0000256" key="5">
    <source>
        <dbReference type="PIRSR" id="PIRSR604294-1"/>
    </source>
</evidence>
<feature type="binding site" evidence="5">
    <location>
        <position position="351"/>
    </location>
    <ligand>
        <name>Fe cation</name>
        <dbReference type="ChEBI" id="CHEBI:24875"/>
        <note>catalytic</note>
    </ligand>
</feature>
<accession>A0A8J4RXD2</accession>
<evidence type="ECO:0000313" key="6">
    <source>
        <dbReference type="EMBL" id="KAF3971093.1"/>
    </source>
</evidence>
<evidence type="ECO:0000256" key="3">
    <source>
        <dbReference type="ARBA" id="ARBA00022964"/>
    </source>
</evidence>
<keyword evidence="7" id="KW-1185">Reference proteome</keyword>
<evidence type="ECO:0000313" key="7">
    <source>
        <dbReference type="Proteomes" id="UP000737018"/>
    </source>
</evidence>
<evidence type="ECO:0000256" key="4">
    <source>
        <dbReference type="ARBA" id="ARBA00023004"/>
    </source>
</evidence>
<dbReference type="AlphaFoldDB" id="A0A8J4RXD2"/>
<dbReference type="Pfam" id="PF03055">
    <property type="entry name" value="RPE65"/>
    <property type="match status" value="1"/>
</dbReference>
<comment type="cofactor">
    <cofactor evidence="5">
        <name>Fe(2+)</name>
        <dbReference type="ChEBI" id="CHEBI:29033"/>
    </cofactor>
    <text evidence="5">Binds 1 Fe(2+) ion per subunit.</text>
</comment>
<feature type="binding site" evidence="5">
    <location>
        <position position="287"/>
    </location>
    <ligand>
        <name>Fe cation</name>
        <dbReference type="ChEBI" id="CHEBI:24875"/>
        <note>catalytic</note>
    </ligand>
</feature>
<keyword evidence="2 5" id="KW-0479">Metal-binding</keyword>